<evidence type="ECO:0008006" key="3">
    <source>
        <dbReference type="Google" id="ProtNLM"/>
    </source>
</evidence>
<protein>
    <recommendedName>
        <fullName evidence="3">Polymorphic outer membrane protein</fullName>
    </recommendedName>
</protein>
<evidence type="ECO:0000313" key="2">
    <source>
        <dbReference type="Proteomes" id="UP001281761"/>
    </source>
</evidence>
<comment type="caution">
    <text evidence="1">The sequence shown here is derived from an EMBL/GenBank/DDBJ whole genome shotgun (WGS) entry which is preliminary data.</text>
</comment>
<proteinExistence type="predicted"/>
<keyword evidence="2" id="KW-1185">Reference proteome</keyword>
<gene>
    <name evidence="1" type="ORF">BLNAU_4937</name>
</gene>
<dbReference type="EMBL" id="JARBJD010000025">
    <property type="protein sequence ID" value="KAK2960054.1"/>
    <property type="molecule type" value="Genomic_DNA"/>
</dbReference>
<dbReference type="Proteomes" id="UP001281761">
    <property type="component" value="Unassembled WGS sequence"/>
</dbReference>
<reference evidence="1 2" key="1">
    <citation type="journal article" date="2022" name="bioRxiv">
        <title>Genomics of Preaxostyla Flagellates Illuminates Evolutionary Transitions and the Path Towards Mitochondrial Loss.</title>
        <authorList>
            <person name="Novak L.V.F."/>
            <person name="Treitli S.C."/>
            <person name="Pyrih J."/>
            <person name="Halakuc P."/>
            <person name="Pipaliya S.V."/>
            <person name="Vacek V."/>
            <person name="Brzon O."/>
            <person name="Soukal P."/>
            <person name="Eme L."/>
            <person name="Dacks J.B."/>
            <person name="Karnkowska A."/>
            <person name="Elias M."/>
            <person name="Hampl V."/>
        </authorList>
    </citation>
    <scope>NUCLEOTIDE SEQUENCE [LARGE SCALE GENOMIC DNA]</scope>
    <source>
        <strain evidence="1">NAU3</strain>
        <tissue evidence="1">Gut</tissue>
    </source>
</reference>
<accession>A0ABQ9Y8M7</accession>
<organism evidence="1 2">
    <name type="scientific">Blattamonas nauphoetae</name>
    <dbReference type="NCBI Taxonomy" id="2049346"/>
    <lineage>
        <taxon>Eukaryota</taxon>
        <taxon>Metamonada</taxon>
        <taxon>Preaxostyla</taxon>
        <taxon>Oxymonadida</taxon>
        <taxon>Blattamonas</taxon>
    </lineage>
</organism>
<evidence type="ECO:0000313" key="1">
    <source>
        <dbReference type="EMBL" id="KAK2960054.1"/>
    </source>
</evidence>
<sequence length="283" mass="30166">MNGSSFVANTASENGGAIRIASEECAMKSTVFERNEAGCVGGAINMGVYVETMEFTYIQFFHNYAFGSTDNMFSHDLYIIDSDSQRPEPNFESVITTHFTNSFIMTNFANSSLTDQSSLMKQSPLQVNGKASSDGDCANDPCKSLSRAVLMMTTSGSIDVQGDTPLTTLSFFGISATIGCLNPDISGNLPTLSPASNDQTITVQSFSTSHQTSLSLESLNIATSSSGALVNSLFQINNGFLILTQISFTGPAAQSPVSLITLTNSSRLIQDKRVLLNTASTLK</sequence>
<name>A0ABQ9Y8M7_9EUKA</name>